<gene>
    <name evidence="2" type="ORF">EC910_14512</name>
</gene>
<sequence length="289" mass="33062">MTETITLNLISNFIYSILSLIAIAIFRHFFKINKSESGGTESPYKYNTTVLLIKSPYPIRTTSTSGLHPLILFLGALLIIYLFILHQNDIFQIGCLVAITGISLSMLIIIGITITIGFSSLEITDKYILLFLLVFWALFFASNYALVDPIINNFDIVNIEQSIIKNGTNNLLQRVTALFESNPVEMMIIISKLFGTILIYTSAWYMSKYKCFLIINLIVKFKTKPIKENGFIHKLYNLFYDKNSIPTILFMIIVSLLLISGLLDDFWYKIIHFLQSGQLEKIISDFFNK</sequence>
<feature type="transmembrane region" description="Helical" evidence="1">
    <location>
        <begin position="127"/>
        <end position="147"/>
    </location>
</feature>
<evidence type="ECO:0000256" key="1">
    <source>
        <dbReference type="SAM" id="Phobius"/>
    </source>
</evidence>
<evidence type="ECO:0000313" key="3">
    <source>
        <dbReference type="Proteomes" id="UP000295285"/>
    </source>
</evidence>
<keyword evidence="1" id="KW-0812">Transmembrane</keyword>
<feature type="transmembrane region" description="Helical" evidence="1">
    <location>
        <begin position="186"/>
        <end position="206"/>
    </location>
</feature>
<feature type="transmembrane region" description="Helical" evidence="1">
    <location>
        <begin position="90"/>
        <end position="115"/>
    </location>
</feature>
<dbReference type="EMBL" id="SMDG01000045">
    <property type="protein sequence ID" value="TCW43954.1"/>
    <property type="molecule type" value="Genomic_DNA"/>
</dbReference>
<comment type="caution">
    <text evidence="2">The sequence shown here is derived from an EMBL/GenBank/DDBJ whole genome shotgun (WGS) entry which is preliminary data.</text>
</comment>
<accession>A0A4R4AUW8</accession>
<dbReference type="AlphaFoldDB" id="A0A4R4AUW8"/>
<feature type="transmembrane region" description="Helical" evidence="1">
    <location>
        <begin position="244"/>
        <end position="263"/>
    </location>
</feature>
<reference evidence="2 3" key="1">
    <citation type="submission" date="2019-03" db="EMBL/GenBank/DDBJ databases">
        <title>Above-ground endophytic microbial communities from plants in different locations in the United States.</title>
        <authorList>
            <person name="Frank C."/>
        </authorList>
    </citation>
    <scope>NUCLEOTIDE SEQUENCE [LARGE SCALE GENOMIC DNA]</scope>
    <source>
        <strain evidence="2 3">LP_2_YM</strain>
    </source>
</reference>
<evidence type="ECO:0000313" key="2">
    <source>
        <dbReference type="EMBL" id="TCW43954.1"/>
    </source>
</evidence>
<name>A0A4R4AUW8_BACTU</name>
<dbReference type="Proteomes" id="UP000295285">
    <property type="component" value="Unassembled WGS sequence"/>
</dbReference>
<proteinExistence type="predicted"/>
<keyword evidence="1" id="KW-0472">Membrane</keyword>
<feature type="transmembrane region" description="Helical" evidence="1">
    <location>
        <begin position="12"/>
        <end position="30"/>
    </location>
</feature>
<dbReference type="RefSeq" id="WP_131935433.1">
    <property type="nucleotide sequence ID" value="NZ_SMDF01000046.1"/>
</dbReference>
<protein>
    <submittedName>
        <fullName evidence="2">Uncharacterized protein</fullName>
    </submittedName>
</protein>
<feature type="transmembrane region" description="Helical" evidence="1">
    <location>
        <begin position="66"/>
        <end position="84"/>
    </location>
</feature>
<organism evidence="2 3">
    <name type="scientific">Bacillus thuringiensis</name>
    <dbReference type="NCBI Taxonomy" id="1428"/>
    <lineage>
        <taxon>Bacteria</taxon>
        <taxon>Bacillati</taxon>
        <taxon>Bacillota</taxon>
        <taxon>Bacilli</taxon>
        <taxon>Bacillales</taxon>
        <taxon>Bacillaceae</taxon>
        <taxon>Bacillus</taxon>
        <taxon>Bacillus cereus group</taxon>
    </lineage>
</organism>
<keyword evidence="1" id="KW-1133">Transmembrane helix</keyword>